<protein>
    <recommendedName>
        <fullName evidence="3">DUF3800 domain-containing protein</fullName>
    </recommendedName>
</protein>
<evidence type="ECO:0000313" key="1">
    <source>
        <dbReference type="EMBL" id="GGF10877.1"/>
    </source>
</evidence>
<proteinExistence type="predicted"/>
<organism evidence="1 2">
    <name type="scientific">Subtercola lobariae</name>
    <dbReference type="NCBI Taxonomy" id="1588641"/>
    <lineage>
        <taxon>Bacteria</taxon>
        <taxon>Bacillati</taxon>
        <taxon>Actinomycetota</taxon>
        <taxon>Actinomycetes</taxon>
        <taxon>Micrococcales</taxon>
        <taxon>Microbacteriaceae</taxon>
        <taxon>Subtercola</taxon>
    </lineage>
</organism>
<dbReference type="EMBL" id="BMGP01000001">
    <property type="protein sequence ID" value="GGF10877.1"/>
    <property type="molecule type" value="Genomic_DNA"/>
</dbReference>
<dbReference type="Proteomes" id="UP000598775">
    <property type="component" value="Unassembled WGS sequence"/>
</dbReference>
<evidence type="ECO:0000313" key="2">
    <source>
        <dbReference type="Proteomes" id="UP000598775"/>
    </source>
</evidence>
<name>A0A917B002_9MICO</name>
<keyword evidence="2" id="KW-1185">Reference proteome</keyword>
<dbReference type="RefSeq" id="WP_188672007.1">
    <property type="nucleotide sequence ID" value="NZ_BMGP01000001.1"/>
</dbReference>
<gene>
    <name evidence="1" type="ORF">GCM10011399_00850</name>
</gene>
<reference evidence="1 2" key="1">
    <citation type="journal article" date="2014" name="Int. J. Syst. Evol. Microbiol.">
        <title>Complete genome sequence of Corynebacterium casei LMG S-19264T (=DSM 44701T), isolated from a smear-ripened cheese.</title>
        <authorList>
            <consortium name="US DOE Joint Genome Institute (JGI-PGF)"/>
            <person name="Walter F."/>
            <person name="Albersmeier A."/>
            <person name="Kalinowski J."/>
            <person name="Ruckert C."/>
        </authorList>
    </citation>
    <scope>NUCLEOTIDE SEQUENCE [LARGE SCALE GENOMIC DNA]</scope>
    <source>
        <strain evidence="1 2">CGMCC 1.12976</strain>
    </source>
</reference>
<sequence length="173" mass="19645">MTLLFLDESKSSDYYIVTLCVEPANANRLRKAVSGLRKSGQRRVHFVKESDSRRRHILSTLASLNLKVSVYRAGGFDDLQSRRLCLAAVVRDSARQSVTRITLESDLSIEKFDRHVMYEELSRLGETNAMTYVHERAASEPLLWVPDAIAWCVARGGHWKRRVDPLVESVIGV</sequence>
<dbReference type="AlphaFoldDB" id="A0A917B002"/>
<evidence type="ECO:0008006" key="3">
    <source>
        <dbReference type="Google" id="ProtNLM"/>
    </source>
</evidence>
<accession>A0A917B002</accession>
<comment type="caution">
    <text evidence="1">The sequence shown here is derived from an EMBL/GenBank/DDBJ whole genome shotgun (WGS) entry which is preliminary data.</text>
</comment>